<feature type="signal peptide" evidence="1">
    <location>
        <begin position="1"/>
        <end position="36"/>
    </location>
</feature>
<dbReference type="EMBL" id="JABFRW010000131">
    <property type="protein sequence ID" value="NOT34569.1"/>
    <property type="molecule type" value="Genomic_DNA"/>
</dbReference>
<dbReference type="CDD" id="cd00060">
    <property type="entry name" value="FHA"/>
    <property type="match status" value="1"/>
</dbReference>
<feature type="chain" id="PRO_5032917071" evidence="1">
    <location>
        <begin position="37"/>
        <end position="326"/>
    </location>
</feature>
<dbReference type="Proteomes" id="UP000580839">
    <property type="component" value="Unassembled WGS sequence"/>
</dbReference>
<dbReference type="Pfam" id="PF07920">
    <property type="entry name" value="DUF1684"/>
    <property type="match status" value="1"/>
</dbReference>
<gene>
    <name evidence="2" type="ORF">HOP12_10405</name>
</gene>
<dbReference type="InterPro" id="IPR012467">
    <property type="entry name" value="DUF1684"/>
</dbReference>
<evidence type="ECO:0000256" key="1">
    <source>
        <dbReference type="SAM" id="SignalP"/>
    </source>
</evidence>
<evidence type="ECO:0000313" key="2">
    <source>
        <dbReference type="EMBL" id="NOT34569.1"/>
    </source>
</evidence>
<sequence length="326" mass="36381">MNFSMIDLARRTCRARLAVISWTLAISIAAHGAAHAAARPVGPVRLSAAESDSLREVITNDRAETGKWLQSAATSYLATVLRRDFDGKFSLTVGSAADVDVRLRDEAIRPHHLRVTVIGDSFWVETVDAGATFAVGGRDTSSARLVPSTIKVGRYGLRLSHQRFPALIVFDPQSPRFKDYKGMSYYPIDLKWRFVVPLTPNPRPDTTIIESTRGNRRHAIHAGWFEFVANGKQCRLAATRLLEPGVGEHDLSVFFRDATTGKETYGVGRYLDPEPLGDGRYVLDFNLAYNPACAFSEHYNCPIPLRENRLPIAVRVGDRDPHYYEH</sequence>
<accession>A0A849SZQ5</accession>
<name>A0A849SZQ5_UNCEI</name>
<dbReference type="PANTHER" id="PTHR41913">
    <property type="entry name" value="DUF1684 DOMAIN-CONTAINING PROTEIN"/>
    <property type="match status" value="1"/>
</dbReference>
<dbReference type="InterPro" id="IPR008984">
    <property type="entry name" value="SMAD_FHA_dom_sf"/>
</dbReference>
<reference evidence="2 3" key="1">
    <citation type="submission" date="2020-04" db="EMBL/GenBank/DDBJ databases">
        <title>Metagenomic profiling of ammonia- and methane-oxidizing microorganisms in a Dutch drinking water treatment plant.</title>
        <authorList>
            <person name="Poghosyan L."/>
            <person name="Leucker S."/>
        </authorList>
    </citation>
    <scope>NUCLEOTIDE SEQUENCE [LARGE SCALE GENOMIC DNA]</scope>
    <source>
        <strain evidence="2">S-RSF-IL-03</strain>
    </source>
</reference>
<proteinExistence type="predicted"/>
<comment type="caution">
    <text evidence="2">The sequence shown here is derived from an EMBL/GenBank/DDBJ whole genome shotgun (WGS) entry which is preliminary data.</text>
</comment>
<dbReference type="PANTHER" id="PTHR41913:SF1">
    <property type="entry name" value="DUF1684 DOMAIN-CONTAINING PROTEIN"/>
    <property type="match status" value="1"/>
</dbReference>
<evidence type="ECO:0000313" key="3">
    <source>
        <dbReference type="Proteomes" id="UP000580839"/>
    </source>
</evidence>
<protein>
    <submittedName>
        <fullName evidence="2">DUF1684 domain-containing protein</fullName>
    </submittedName>
</protein>
<organism evidence="2 3">
    <name type="scientific">Eiseniibacteriota bacterium</name>
    <dbReference type="NCBI Taxonomy" id="2212470"/>
    <lineage>
        <taxon>Bacteria</taxon>
        <taxon>Candidatus Eiseniibacteriota</taxon>
    </lineage>
</organism>
<dbReference type="SUPFAM" id="SSF49879">
    <property type="entry name" value="SMAD/FHA domain"/>
    <property type="match status" value="1"/>
</dbReference>
<dbReference type="AlphaFoldDB" id="A0A849SZQ5"/>
<dbReference type="Gene3D" id="2.60.200.20">
    <property type="match status" value="1"/>
</dbReference>
<keyword evidence="1" id="KW-0732">Signal</keyword>